<name>A0ABP1E507_9APHY</name>
<dbReference type="Proteomes" id="UP001497453">
    <property type="component" value="Chromosome 8"/>
</dbReference>
<organism evidence="1 2">
    <name type="scientific">Somion occarium</name>
    <dbReference type="NCBI Taxonomy" id="3059160"/>
    <lineage>
        <taxon>Eukaryota</taxon>
        <taxon>Fungi</taxon>
        <taxon>Dikarya</taxon>
        <taxon>Basidiomycota</taxon>
        <taxon>Agaricomycotina</taxon>
        <taxon>Agaricomycetes</taxon>
        <taxon>Polyporales</taxon>
        <taxon>Cerrenaceae</taxon>
        <taxon>Somion</taxon>
    </lineage>
</organism>
<gene>
    <name evidence="1" type="ORF">GFSPODELE1_LOCUS10075</name>
</gene>
<accession>A0ABP1E507</accession>
<keyword evidence="2" id="KW-1185">Reference proteome</keyword>
<sequence>MSGISVIQTHLSEKLRLLDELGYSDLGMSYKYVGVHSNKDSRHSETHEDMRILDVIAVCLTTGKPGDVVAAAFDKREHLSLVLAKNGDVLPADYAAAQTFFSDLAAATGWTDLLPFLARHGKENLDKRIRNLHESITHFLDDLQSAIEKYPFGAVEKEFPQSRRYFEVRYPDRQPTVDRILNDLIRTCIDESAFEIQDEKTSYIRFVQLILSATILQRSLFLRELTSNSRYLAIKCRAERLERRLGKVCQYMRIGGLIKRVRRLPSIPIRWVADTFTEMGEGRFELCEDPMEAVERVQEGRTGRGSESSIHAFTPKFVLFFTSADQCYRDRARISGKHNSQLVAANGAASVAHCGSTLSMTTLVCCGRQADLMASRMTTGHFLALQPRWKGLRATWLINASSRMLTIG</sequence>
<evidence type="ECO:0000313" key="1">
    <source>
        <dbReference type="EMBL" id="CAL1715130.1"/>
    </source>
</evidence>
<proteinExistence type="predicted"/>
<protein>
    <submittedName>
        <fullName evidence="1">Uncharacterized protein</fullName>
    </submittedName>
</protein>
<dbReference type="EMBL" id="OZ037951">
    <property type="protein sequence ID" value="CAL1715130.1"/>
    <property type="molecule type" value="Genomic_DNA"/>
</dbReference>
<evidence type="ECO:0000313" key="2">
    <source>
        <dbReference type="Proteomes" id="UP001497453"/>
    </source>
</evidence>
<reference evidence="2" key="1">
    <citation type="submission" date="2024-04" db="EMBL/GenBank/DDBJ databases">
        <authorList>
            <person name="Shaw F."/>
            <person name="Minotto A."/>
        </authorList>
    </citation>
    <scope>NUCLEOTIDE SEQUENCE [LARGE SCALE GENOMIC DNA]</scope>
</reference>